<evidence type="ECO:0000313" key="2">
    <source>
        <dbReference type="Proteomes" id="UP000573327"/>
    </source>
</evidence>
<reference evidence="1 2" key="1">
    <citation type="submission" date="2020-08" db="EMBL/GenBank/DDBJ databases">
        <title>Sequencing the genomes of 1000 actinobacteria strains.</title>
        <authorList>
            <person name="Klenk H.-P."/>
        </authorList>
    </citation>
    <scope>NUCLEOTIDE SEQUENCE [LARGE SCALE GENOMIC DNA]</scope>
    <source>
        <strain evidence="1 2">DSM 44786</strain>
    </source>
</reference>
<dbReference type="EMBL" id="JACHJR010000003">
    <property type="protein sequence ID" value="MBB4951934.1"/>
    <property type="molecule type" value="Genomic_DNA"/>
</dbReference>
<proteinExistence type="predicted"/>
<keyword evidence="2" id="KW-1185">Reference proteome</keyword>
<comment type="caution">
    <text evidence="1">The sequence shown here is derived from an EMBL/GenBank/DDBJ whole genome shotgun (WGS) entry which is preliminary data.</text>
</comment>
<evidence type="ECO:0000313" key="1">
    <source>
        <dbReference type="EMBL" id="MBB4951934.1"/>
    </source>
</evidence>
<dbReference type="RefSeq" id="WP_184925994.1">
    <property type="nucleotide sequence ID" value="NZ_JACHJR010000003.1"/>
</dbReference>
<dbReference type="Proteomes" id="UP000573327">
    <property type="component" value="Unassembled WGS sequence"/>
</dbReference>
<accession>A0A7W7SK30</accession>
<gene>
    <name evidence="1" type="ORF">F4556_007588</name>
</gene>
<protein>
    <submittedName>
        <fullName evidence="1">Uncharacterized protein</fullName>
    </submittedName>
</protein>
<organism evidence="1 2">
    <name type="scientific">Kitasatospora gansuensis</name>
    <dbReference type="NCBI Taxonomy" id="258050"/>
    <lineage>
        <taxon>Bacteria</taxon>
        <taxon>Bacillati</taxon>
        <taxon>Actinomycetota</taxon>
        <taxon>Actinomycetes</taxon>
        <taxon>Kitasatosporales</taxon>
        <taxon>Streptomycetaceae</taxon>
        <taxon>Kitasatospora</taxon>
    </lineage>
</organism>
<name>A0A7W7SK30_9ACTN</name>
<sequence>MSSVEEHRRPQAAYAEAVAHIDGPNGWRAPEEWITDRTDTGLLVIQLWFRRTEPREATRAETREMGDRLIPATLDVHGDELTPAMVPPLVEAWPWGITVSWDDKDGWHWAPLINEFSEVNGDDDWEKLPVPLLASPEALHTVLAEVFAGQGREYAPPAQSGEWAPHRPDTLIDYIASRAKAGQR</sequence>
<dbReference type="AlphaFoldDB" id="A0A7W7SK30"/>